<keyword evidence="1" id="KW-0812">Transmembrane</keyword>
<sequence>MRPRLPSLDWFSVACGVLVAGIVVAVGSSTGRVVIGLAALAGLTTWTLLEQFPHRVDRLVLARAHWLAGVLAVALVAVALLGRTGLVAVPGSATIPVLGLSLLAVFVLGSGGTRRGTVIRRESTVRVVLQAEKSRRYALATMAVGLLGTTGLVSPLFGDPVVPSLLGAGLGALIASVFTWTPSVELTATDRALLVADRPRGGAEVISWRRVRAISTEGSTVRVRRSLPTPMVYTATVESPAEADAQADALRRCRRAVVE</sequence>
<name>A0ABD5RFT4_9EURY</name>
<keyword evidence="1" id="KW-1133">Transmembrane helix</keyword>
<feature type="transmembrane region" description="Helical" evidence="1">
    <location>
        <begin position="93"/>
        <end position="111"/>
    </location>
</feature>
<feature type="transmembrane region" description="Helical" evidence="1">
    <location>
        <begin position="137"/>
        <end position="157"/>
    </location>
</feature>
<feature type="transmembrane region" description="Helical" evidence="1">
    <location>
        <begin position="61"/>
        <end position="81"/>
    </location>
</feature>
<dbReference type="EMBL" id="JBHSKX010000004">
    <property type="protein sequence ID" value="MFC5368819.1"/>
    <property type="molecule type" value="Genomic_DNA"/>
</dbReference>
<comment type="caution">
    <text evidence="2">The sequence shown here is derived from an EMBL/GenBank/DDBJ whole genome shotgun (WGS) entry which is preliminary data.</text>
</comment>
<feature type="transmembrane region" description="Helical" evidence="1">
    <location>
        <begin position="33"/>
        <end position="49"/>
    </location>
</feature>
<feature type="transmembrane region" description="Helical" evidence="1">
    <location>
        <begin position="163"/>
        <end position="181"/>
    </location>
</feature>
<keyword evidence="1" id="KW-0472">Membrane</keyword>
<evidence type="ECO:0000256" key="1">
    <source>
        <dbReference type="SAM" id="Phobius"/>
    </source>
</evidence>
<keyword evidence="3" id="KW-1185">Reference proteome</keyword>
<feature type="transmembrane region" description="Helical" evidence="1">
    <location>
        <begin position="7"/>
        <end position="27"/>
    </location>
</feature>
<accession>A0ABD5RFT4</accession>
<evidence type="ECO:0008006" key="4">
    <source>
        <dbReference type="Google" id="ProtNLM"/>
    </source>
</evidence>
<evidence type="ECO:0000313" key="3">
    <source>
        <dbReference type="Proteomes" id="UP001596201"/>
    </source>
</evidence>
<proteinExistence type="predicted"/>
<organism evidence="2 3">
    <name type="scientific">Salinirubrum litoreum</name>
    <dbReference type="NCBI Taxonomy" id="1126234"/>
    <lineage>
        <taxon>Archaea</taxon>
        <taxon>Methanobacteriati</taxon>
        <taxon>Methanobacteriota</taxon>
        <taxon>Stenosarchaea group</taxon>
        <taxon>Halobacteria</taxon>
        <taxon>Halobacteriales</taxon>
        <taxon>Haloferacaceae</taxon>
        <taxon>Salinirubrum</taxon>
    </lineage>
</organism>
<dbReference type="Proteomes" id="UP001596201">
    <property type="component" value="Unassembled WGS sequence"/>
</dbReference>
<reference evidence="2 3" key="1">
    <citation type="journal article" date="2019" name="Int. J. Syst. Evol. Microbiol.">
        <title>The Global Catalogue of Microorganisms (GCM) 10K type strain sequencing project: providing services to taxonomists for standard genome sequencing and annotation.</title>
        <authorList>
            <consortium name="The Broad Institute Genomics Platform"/>
            <consortium name="The Broad Institute Genome Sequencing Center for Infectious Disease"/>
            <person name="Wu L."/>
            <person name="Ma J."/>
        </authorList>
    </citation>
    <scope>NUCLEOTIDE SEQUENCE [LARGE SCALE GENOMIC DNA]</scope>
    <source>
        <strain evidence="2 3">CGMCC 1.12237</strain>
    </source>
</reference>
<dbReference type="RefSeq" id="WP_227231387.1">
    <property type="nucleotide sequence ID" value="NZ_JAJCVJ010000003.1"/>
</dbReference>
<protein>
    <recommendedName>
        <fullName evidence="4">DUF5673 domain-containing protein</fullName>
    </recommendedName>
</protein>
<gene>
    <name evidence="2" type="ORF">ACFPJ5_17990</name>
</gene>
<evidence type="ECO:0000313" key="2">
    <source>
        <dbReference type="EMBL" id="MFC5368819.1"/>
    </source>
</evidence>
<dbReference type="AlphaFoldDB" id="A0ABD5RFT4"/>